<sequence>MIYVLSAHQRALLRRSCVNGLSSLGWLPCGTVRRYSWVSDSIGIRRELVFAETVLKIAVESINRTDSVADRSYGDFV</sequence>
<keyword evidence="2" id="KW-1185">Reference proteome</keyword>
<proteinExistence type="predicted"/>
<comment type="caution">
    <text evidence="1">The sequence shown here is derived from an EMBL/GenBank/DDBJ whole genome shotgun (WGS) entry which is preliminary data.</text>
</comment>
<accession>A0A8X6Q288</accession>
<dbReference type="AlphaFoldDB" id="A0A8X6Q288"/>
<dbReference type="Proteomes" id="UP000887013">
    <property type="component" value="Unassembled WGS sequence"/>
</dbReference>
<organism evidence="1 2">
    <name type="scientific">Nephila pilipes</name>
    <name type="common">Giant wood spider</name>
    <name type="synonym">Nephila maculata</name>
    <dbReference type="NCBI Taxonomy" id="299642"/>
    <lineage>
        <taxon>Eukaryota</taxon>
        <taxon>Metazoa</taxon>
        <taxon>Ecdysozoa</taxon>
        <taxon>Arthropoda</taxon>
        <taxon>Chelicerata</taxon>
        <taxon>Arachnida</taxon>
        <taxon>Araneae</taxon>
        <taxon>Araneomorphae</taxon>
        <taxon>Entelegynae</taxon>
        <taxon>Araneoidea</taxon>
        <taxon>Nephilidae</taxon>
        <taxon>Nephila</taxon>
    </lineage>
</organism>
<gene>
    <name evidence="1" type="ORF">NPIL_40241</name>
</gene>
<dbReference type="EMBL" id="BMAW01121985">
    <property type="protein sequence ID" value="GFT96770.1"/>
    <property type="molecule type" value="Genomic_DNA"/>
</dbReference>
<evidence type="ECO:0000313" key="2">
    <source>
        <dbReference type="Proteomes" id="UP000887013"/>
    </source>
</evidence>
<protein>
    <submittedName>
        <fullName evidence="1">Uncharacterized protein</fullName>
    </submittedName>
</protein>
<evidence type="ECO:0000313" key="1">
    <source>
        <dbReference type="EMBL" id="GFT96770.1"/>
    </source>
</evidence>
<reference evidence="1" key="1">
    <citation type="submission" date="2020-08" db="EMBL/GenBank/DDBJ databases">
        <title>Multicomponent nature underlies the extraordinary mechanical properties of spider dragline silk.</title>
        <authorList>
            <person name="Kono N."/>
            <person name="Nakamura H."/>
            <person name="Mori M."/>
            <person name="Yoshida Y."/>
            <person name="Ohtoshi R."/>
            <person name="Malay A.D."/>
            <person name="Moran D.A.P."/>
            <person name="Tomita M."/>
            <person name="Numata K."/>
            <person name="Arakawa K."/>
        </authorList>
    </citation>
    <scope>NUCLEOTIDE SEQUENCE</scope>
</reference>
<name>A0A8X6Q288_NEPPI</name>